<dbReference type="SUPFAM" id="SSF51182">
    <property type="entry name" value="RmlC-like cupins"/>
    <property type="match status" value="1"/>
</dbReference>
<organism evidence="1 2">
    <name type="scientific">Streptomyces shaanxiensis</name>
    <dbReference type="NCBI Taxonomy" id="653357"/>
    <lineage>
        <taxon>Bacteria</taxon>
        <taxon>Bacillati</taxon>
        <taxon>Actinomycetota</taxon>
        <taxon>Actinomycetes</taxon>
        <taxon>Kitasatosporales</taxon>
        <taxon>Streptomycetaceae</taxon>
        <taxon>Streptomyces</taxon>
    </lineage>
</organism>
<dbReference type="InterPro" id="IPR014710">
    <property type="entry name" value="RmlC-like_jellyroll"/>
</dbReference>
<name>A0ABP7VYB7_9ACTN</name>
<evidence type="ECO:0000313" key="2">
    <source>
        <dbReference type="Proteomes" id="UP001499984"/>
    </source>
</evidence>
<sequence>MSRRTPGRSNLEEQGAFSQALVGRSGGVMTAATRDEVPVALAGDGVEVRTKPMGGGMSVGYIRLPEGTDMGPALKGLDGDACQCPHWGYLLKGRLRMLTAEGEEHYEAGQAYYWAPGHVPVALEDCELVEFSPTEDFQKVIDHVTSQAG</sequence>
<comment type="caution">
    <text evidence="1">The sequence shown here is derived from an EMBL/GenBank/DDBJ whole genome shotgun (WGS) entry which is preliminary data.</text>
</comment>
<gene>
    <name evidence="1" type="ORF">GCM10022233_64820</name>
</gene>
<accession>A0ABP7VYB7</accession>
<evidence type="ECO:0008006" key="3">
    <source>
        <dbReference type="Google" id="ProtNLM"/>
    </source>
</evidence>
<proteinExistence type="predicted"/>
<reference evidence="2" key="1">
    <citation type="journal article" date="2019" name="Int. J. Syst. Evol. Microbiol.">
        <title>The Global Catalogue of Microorganisms (GCM) 10K type strain sequencing project: providing services to taxonomists for standard genome sequencing and annotation.</title>
        <authorList>
            <consortium name="The Broad Institute Genomics Platform"/>
            <consortium name="The Broad Institute Genome Sequencing Center for Infectious Disease"/>
            <person name="Wu L."/>
            <person name="Ma J."/>
        </authorList>
    </citation>
    <scope>NUCLEOTIDE SEQUENCE [LARGE SCALE GENOMIC DNA]</scope>
    <source>
        <strain evidence="2">JCM 16925</strain>
    </source>
</reference>
<evidence type="ECO:0000313" key="1">
    <source>
        <dbReference type="EMBL" id="GAA4077046.1"/>
    </source>
</evidence>
<keyword evidence="2" id="KW-1185">Reference proteome</keyword>
<dbReference type="Proteomes" id="UP001499984">
    <property type="component" value="Unassembled WGS sequence"/>
</dbReference>
<dbReference type="Gene3D" id="2.60.120.10">
    <property type="entry name" value="Jelly Rolls"/>
    <property type="match status" value="1"/>
</dbReference>
<dbReference type="EMBL" id="BAAAZY010000021">
    <property type="protein sequence ID" value="GAA4077046.1"/>
    <property type="molecule type" value="Genomic_DNA"/>
</dbReference>
<dbReference type="InterPro" id="IPR011051">
    <property type="entry name" value="RmlC_Cupin_sf"/>
</dbReference>
<protein>
    <recommendedName>
        <fullName evidence="3">Cupin domain-containing protein</fullName>
    </recommendedName>
</protein>